<accession>A0A7J8RB07</accession>
<protein>
    <submittedName>
        <fullName evidence="1">Uncharacterized protein</fullName>
    </submittedName>
</protein>
<dbReference type="EMBL" id="JABFAC010000004">
    <property type="protein sequence ID" value="MBA0610542.1"/>
    <property type="molecule type" value="Genomic_DNA"/>
</dbReference>
<reference evidence="1 2" key="1">
    <citation type="journal article" date="2019" name="Genome Biol. Evol.">
        <title>Insights into the evolution of the New World diploid cottons (Gossypium, subgenus Houzingenia) based on genome sequencing.</title>
        <authorList>
            <person name="Grover C.E."/>
            <person name="Arick M.A. 2nd"/>
            <person name="Thrash A."/>
            <person name="Conover J.L."/>
            <person name="Sanders W.S."/>
            <person name="Peterson D.G."/>
            <person name="Frelichowski J.E."/>
            <person name="Scheffler J.A."/>
            <person name="Scheffler B.E."/>
            <person name="Wendel J.F."/>
        </authorList>
    </citation>
    <scope>NUCLEOTIDE SEQUENCE [LARGE SCALE GENOMIC DNA]</scope>
    <source>
        <strain evidence="1">27</strain>
        <tissue evidence="1">Leaf</tissue>
    </source>
</reference>
<organism evidence="1 2">
    <name type="scientific">Gossypium davidsonii</name>
    <name type="common">Davidson's cotton</name>
    <name type="synonym">Gossypium klotzschianum subsp. davidsonii</name>
    <dbReference type="NCBI Taxonomy" id="34287"/>
    <lineage>
        <taxon>Eukaryota</taxon>
        <taxon>Viridiplantae</taxon>
        <taxon>Streptophyta</taxon>
        <taxon>Embryophyta</taxon>
        <taxon>Tracheophyta</taxon>
        <taxon>Spermatophyta</taxon>
        <taxon>Magnoliopsida</taxon>
        <taxon>eudicotyledons</taxon>
        <taxon>Gunneridae</taxon>
        <taxon>Pentapetalae</taxon>
        <taxon>rosids</taxon>
        <taxon>malvids</taxon>
        <taxon>Malvales</taxon>
        <taxon>Malvaceae</taxon>
        <taxon>Malvoideae</taxon>
        <taxon>Gossypium</taxon>
    </lineage>
</organism>
<evidence type="ECO:0000313" key="2">
    <source>
        <dbReference type="Proteomes" id="UP000593561"/>
    </source>
</evidence>
<name>A0A7J8RB07_GOSDV</name>
<sequence>MVEANGKPSLICSVWTKKSYNQDSFKAQMKSIWKTKKNLRFNRLGKTFF</sequence>
<proteinExistence type="predicted"/>
<dbReference type="AlphaFoldDB" id="A0A7J8RB07"/>
<dbReference type="Proteomes" id="UP000593561">
    <property type="component" value="Unassembled WGS sequence"/>
</dbReference>
<evidence type="ECO:0000313" key="1">
    <source>
        <dbReference type="EMBL" id="MBA0610542.1"/>
    </source>
</evidence>
<keyword evidence="2" id="KW-1185">Reference proteome</keyword>
<gene>
    <name evidence="1" type="ORF">Godav_011369</name>
</gene>
<comment type="caution">
    <text evidence="1">The sequence shown here is derived from an EMBL/GenBank/DDBJ whole genome shotgun (WGS) entry which is preliminary data.</text>
</comment>